<dbReference type="Proteomes" id="UP000887565">
    <property type="component" value="Unplaced"/>
</dbReference>
<protein>
    <submittedName>
        <fullName evidence="2">Uncharacterized protein</fullName>
    </submittedName>
</protein>
<dbReference type="AlphaFoldDB" id="A0A915IDC1"/>
<evidence type="ECO:0000313" key="2">
    <source>
        <dbReference type="WBParaSite" id="nRc.2.0.1.t11788-RA"/>
    </source>
</evidence>
<sequence>MNHLLRSVRFNLQGPIAEGGEKKEQRRSEEIFVAMLIFPYYAWPMDYQESDIFFLPLIRVCLKSNVLLILIYERSLCRENVWIIEEETTAAEFGSLSQDK</sequence>
<dbReference type="WBParaSite" id="nRc.2.0.1.t11788-RA">
    <property type="protein sequence ID" value="nRc.2.0.1.t11788-RA"/>
    <property type="gene ID" value="nRc.2.0.1.g11788"/>
</dbReference>
<reference evidence="2" key="1">
    <citation type="submission" date="2022-11" db="UniProtKB">
        <authorList>
            <consortium name="WormBaseParasite"/>
        </authorList>
    </citation>
    <scope>IDENTIFICATION</scope>
</reference>
<accession>A0A915IDC1</accession>
<proteinExistence type="predicted"/>
<name>A0A915IDC1_ROMCU</name>
<organism evidence="1 2">
    <name type="scientific">Romanomermis culicivorax</name>
    <name type="common">Nematode worm</name>
    <dbReference type="NCBI Taxonomy" id="13658"/>
    <lineage>
        <taxon>Eukaryota</taxon>
        <taxon>Metazoa</taxon>
        <taxon>Ecdysozoa</taxon>
        <taxon>Nematoda</taxon>
        <taxon>Enoplea</taxon>
        <taxon>Dorylaimia</taxon>
        <taxon>Mermithida</taxon>
        <taxon>Mermithoidea</taxon>
        <taxon>Mermithidae</taxon>
        <taxon>Romanomermis</taxon>
    </lineage>
</organism>
<evidence type="ECO:0000313" key="1">
    <source>
        <dbReference type="Proteomes" id="UP000887565"/>
    </source>
</evidence>
<keyword evidence="1" id="KW-1185">Reference proteome</keyword>